<dbReference type="PANTHER" id="PTHR12911">
    <property type="entry name" value="SAD1/UNC-84-LIKE PROTEIN-RELATED"/>
    <property type="match status" value="1"/>
</dbReference>
<protein>
    <submittedName>
        <fullName evidence="6">SUN2 protein</fullName>
    </submittedName>
</protein>
<dbReference type="AlphaFoldDB" id="A0A7K4Y9B6"/>
<gene>
    <name evidence="6" type="primary">Sun2_0</name>
    <name evidence="6" type="ORF">BUCABY_R05728</name>
</gene>
<dbReference type="Proteomes" id="UP000551127">
    <property type="component" value="Unassembled WGS sequence"/>
</dbReference>
<comment type="subcellular location">
    <subcellularLocation>
        <location evidence="1">Nucleus inner membrane</location>
    </subcellularLocation>
</comment>
<keyword evidence="7" id="KW-1185">Reference proteome</keyword>
<dbReference type="EMBL" id="VYZL01000669">
    <property type="protein sequence ID" value="NWR55615.1"/>
    <property type="molecule type" value="Genomic_DNA"/>
</dbReference>
<evidence type="ECO:0000256" key="1">
    <source>
        <dbReference type="ARBA" id="ARBA00004540"/>
    </source>
</evidence>
<evidence type="ECO:0000256" key="2">
    <source>
        <dbReference type="ARBA" id="ARBA00022692"/>
    </source>
</evidence>
<evidence type="ECO:0000256" key="4">
    <source>
        <dbReference type="ARBA" id="ARBA00023136"/>
    </source>
</evidence>
<keyword evidence="2" id="KW-0812">Transmembrane</keyword>
<dbReference type="InterPro" id="IPR045119">
    <property type="entry name" value="SUN1-5"/>
</dbReference>
<evidence type="ECO:0000313" key="6">
    <source>
        <dbReference type="EMBL" id="NWR55615.1"/>
    </source>
</evidence>
<reference evidence="6 7" key="1">
    <citation type="submission" date="2019-09" db="EMBL/GenBank/DDBJ databases">
        <title>Bird 10,000 Genomes (B10K) Project - Family phase.</title>
        <authorList>
            <person name="Zhang G."/>
        </authorList>
    </citation>
    <scope>NUCLEOTIDE SEQUENCE [LARGE SCALE GENOMIC DNA]</scope>
    <source>
        <strain evidence="6">B10K-DU-012-80</strain>
    </source>
</reference>
<dbReference type="Pfam" id="PF07738">
    <property type="entry name" value="Sad1_UNC"/>
    <property type="match status" value="1"/>
</dbReference>
<keyword evidence="4" id="KW-0472">Membrane</keyword>
<dbReference type="GO" id="GO:0043495">
    <property type="term" value="F:protein-membrane adaptor activity"/>
    <property type="evidence" value="ECO:0007669"/>
    <property type="project" value="TreeGrafter"/>
</dbReference>
<evidence type="ECO:0000259" key="5">
    <source>
        <dbReference type="PROSITE" id="PS51469"/>
    </source>
</evidence>
<dbReference type="PROSITE" id="PS51469">
    <property type="entry name" value="SUN"/>
    <property type="match status" value="1"/>
</dbReference>
<keyword evidence="3" id="KW-1133">Transmembrane helix</keyword>
<feature type="non-terminal residue" evidence="6">
    <location>
        <position position="1"/>
    </location>
</feature>
<feature type="domain" description="SUN" evidence="5">
    <location>
        <begin position="1"/>
        <end position="119"/>
    </location>
</feature>
<dbReference type="GO" id="GO:0005637">
    <property type="term" value="C:nuclear inner membrane"/>
    <property type="evidence" value="ECO:0007669"/>
    <property type="project" value="UniProtKB-SubCell"/>
</dbReference>
<feature type="non-terminal residue" evidence="6">
    <location>
        <position position="129"/>
    </location>
</feature>
<dbReference type="GO" id="GO:0034993">
    <property type="term" value="C:meiotic nuclear membrane microtubule tethering complex"/>
    <property type="evidence" value="ECO:0007669"/>
    <property type="project" value="TreeGrafter"/>
</dbReference>
<proteinExistence type="predicted"/>
<dbReference type="InterPro" id="IPR012919">
    <property type="entry name" value="SUN_dom"/>
</dbReference>
<organism evidence="6 7">
    <name type="scientific">Bucorvus abyssinicus</name>
    <name type="common">Northern ground-hornbill</name>
    <name type="synonym">Abyssinian ground-hornbill</name>
    <dbReference type="NCBI Taxonomy" id="153643"/>
    <lineage>
        <taxon>Eukaryota</taxon>
        <taxon>Metazoa</taxon>
        <taxon>Chordata</taxon>
        <taxon>Craniata</taxon>
        <taxon>Vertebrata</taxon>
        <taxon>Euteleostomi</taxon>
        <taxon>Archelosauria</taxon>
        <taxon>Archosauria</taxon>
        <taxon>Dinosauria</taxon>
        <taxon>Saurischia</taxon>
        <taxon>Theropoda</taxon>
        <taxon>Coelurosauria</taxon>
        <taxon>Aves</taxon>
        <taxon>Neognathae</taxon>
        <taxon>Neoaves</taxon>
        <taxon>Telluraves</taxon>
        <taxon>Coraciimorphae</taxon>
        <taxon>Bucerotiformes</taxon>
        <taxon>Bucorvidae</taxon>
        <taxon>Bucorvus</taxon>
    </lineage>
</organism>
<dbReference type="PANTHER" id="PTHR12911:SF24">
    <property type="entry name" value="SUN DOMAIN-CONTAINING PROTEIN 3"/>
    <property type="match status" value="1"/>
</dbReference>
<comment type="caution">
    <text evidence="6">The sequence shown here is derived from an EMBL/GenBank/DDBJ whole genome shotgun (WGS) entry which is preliminary data.</text>
</comment>
<dbReference type="OrthoDB" id="342281at2759"/>
<evidence type="ECO:0000256" key="3">
    <source>
        <dbReference type="ARBA" id="ARBA00022989"/>
    </source>
</evidence>
<evidence type="ECO:0000313" key="7">
    <source>
        <dbReference type="Proteomes" id="UP000551127"/>
    </source>
</evidence>
<sequence length="129" mass="14319">SPGHCWPFQGAQSQVLIRLPSKIEPKAVILQHSPNRASPMETISSAPQDFTVSGLDEESKEETLLGTFTYMVWKKPTQTFLLQNGSCKTFCILKLVIWSSWGQSGHTCIYRVKVQGKSTGPNPRSQLPS</sequence>
<accession>A0A7K4Y9B6</accession>
<name>A0A7K4Y9B6_BUCAB</name>
<dbReference type="Gene3D" id="2.60.120.260">
    <property type="entry name" value="Galactose-binding domain-like"/>
    <property type="match status" value="1"/>
</dbReference>